<keyword evidence="4" id="KW-0514">Muscle protein</keyword>
<feature type="domain" description="EF-hand" evidence="6">
    <location>
        <begin position="90"/>
        <end position="125"/>
    </location>
</feature>
<dbReference type="InterPro" id="IPR050145">
    <property type="entry name" value="Centrin_CML-like"/>
</dbReference>
<proteinExistence type="predicted"/>
<dbReference type="KEGG" id="cvn:111113887"/>
<dbReference type="InterPro" id="IPR002048">
    <property type="entry name" value="EF_hand_dom"/>
</dbReference>
<feature type="region of interest" description="Disordered" evidence="5">
    <location>
        <begin position="13"/>
        <end position="46"/>
    </location>
</feature>
<evidence type="ECO:0000313" key="7">
    <source>
        <dbReference type="Proteomes" id="UP000694844"/>
    </source>
</evidence>
<reference evidence="8" key="2">
    <citation type="submission" date="2025-08" db="UniProtKB">
        <authorList>
            <consortium name="RefSeq"/>
        </authorList>
    </citation>
    <scope>IDENTIFICATION</scope>
    <source>
        <tissue evidence="8">Whole sample</tissue>
    </source>
</reference>
<evidence type="ECO:0000256" key="4">
    <source>
        <dbReference type="ARBA" id="ARBA00023179"/>
    </source>
</evidence>
<reference evidence="7" key="1">
    <citation type="submission" date="2024-06" db="UniProtKB">
        <authorList>
            <consortium name="RefSeq"/>
        </authorList>
    </citation>
    <scope>NUCLEOTIDE SEQUENCE [LARGE SCALE GENOMIC DNA]</scope>
</reference>
<dbReference type="PROSITE" id="PS00018">
    <property type="entry name" value="EF_HAND_1"/>
    <property type="match status" value="4"/>
</dbReference>
<feature type="domain" description="EF-hand" evidence="6">
    <location>
        <begin position="54"/>
        <end position="89"/>
    </location>
</feature>
<feature type="compositionally biased region" description="Basic and acidic residues" evidence="5">
    <location>
        <begin position="32"/>
        <end position="45"/>
    </location>
</feature>
<organism evidence="7 8">
    <name type="scientific">Crassostrea virginica</name>
    <name type="common">Eastern oyster</name>
    <dbReference type="NCBI Taxonomy" id="6565"/>
    <lineage>
        <taxon>Eukaryota</taxon>
        <taxon>Metazoa</taxon>
        <taxon>Spiralia</taxon>
        <taxon>Lophotrochozoa</taxon>
        <taxon>Mollusca</taxon>
        <taxon>Bivalvia</taxon>
        <taxon>Autobranchia</taxon>
        <taxon>Pteriomorphia</taxon>
        <taxon>Ostreida</taxon>
        <taxon>Ostreoidea</taxon>
        <taxon>Ostreidae</taxon>
        <taxon>Crassostrea</taxon>
    </lineage>
</organism>
<dbReference type="FunFam" id="1.10.238.10:FF:000336">
    <property type="entry name" value="HLH domain-containing protein"/>
    <property type="match status" value="1"/>
</dbReference>
<sequence>MTRDLYVTFSKSSKNKKLLKISPKSKKKSSRTKMEMETKNGDPHKKMANGFTSQENHDMKQAFDLFDKNHDGRISSDELGRVLRTLGHNYSQEEVADMIKTADTNENGFVEFDEFVAMMRRWTRNSEIEGADGVSTSSTTKSDKQLEAFRVFDMDGNGYIDKHELRYTMRRLGENLSDEDIKEMFKEADLNGDGLIDYSEFSRLLHSVLPE</sequence>
<evidence type="ECO:0000256" key="3">
    <source>
        <dbReference type="ARBA" id="ARBA00022837"/>
    </source>
</evidence>
<dbReference type="AlphaFoldDB" id="A0A8B8BX67"/>
<name>A0A8B8BX67_CRAVI</name>
<dbReference type="RefSeq" id="XP_022307890.1">
    <property type="nucleotide sequence ID" value="XM_022452182.1"/>
</dbReference>
<evidence type="ECO:0000259" key="6">
    <source>
        <dbReference type="PROSITE" id="PS50222"/>
    </source>
</evidence>
<feature type="domain" description="EF-hand" evidence="6">
    <location>
        <begin position="176"/>
        <end position="211"/>
    </location>
</feature>
<dbReference type="GO" id="GO:0005509">
    <property type="term" value="F:calcium ion binding"/>
    <property type="evidence" value="ECO:0007669"/>
    <property type="project" value="InterPro"/>
</dbReference>
<keyword evidence="7" id="KW-1185">Reference proteome</keyword>
<evidence type="ECO:0000256" key="2">
    <source>
        <dbReference type="ARBA" id="ARBA00022737"/>
    </source>
</evidence>
<gene>
    <name evidence="8" type="primary">LOC111113887</name>
</gene>
<protein>
    <submittedName>
        <fullName evidence="8">Neo-calmodulin-like isoform X1</fullName>
    </submittedName>
</protein>
<dbReference type="GeneID" id="111113887"/>
<dbReference type="SUPFAM" id="SSF47473">
    <property type="entry name" value="EF-hand"/>
    <property type="match status" value="1"/>
</dbReference>
<dbReference type="FunFam" id="1.10.238.10:FF:000001">
    <property type="entry name" value="Calmodulin 1"/>
    <property type="match status" value="1"/>
</dbReference>
<dbReference type="InterPro" id="IPR018247">
    <property type="entry name" value="EF_Hand_1_Ca_BS"/>
</dbReference>
<dbReference type="InterPro" id="IPR011992">
    <property type="entry name" value="EF-hand-dom_pair"/>
</dbReference>
<accession>A0A8B8BX67</accession>
<dbReference type="Pfam" id="PF13499">
    <property type="entry name" value="EF-hand_7"/>
    <property type="match status" value="2"/>
</dbReference>
<dbReference type="CDD" id="cd00051">
    <property type="entry name" value="EFh"/>
    <property type="match status" value="2"/>
</dbReference>
<evidence type="ECO:0000256" key="1">
    <source>
        <dbReference type="ARBA" id="ARBA00022723"/>
    </source>
</evidence>
<keyword evidence="3" id="KW-0106">Calcium</keyword>
<feature type="domain" description="EF-hand" evidence="6">
    <location>
        <begin position="140"/>
        <end position="175"/>
    </location>
</feature>
<dbReference type="PROSITE" id="PS50222">
    <property type="entry name" value="EF_HAND_2"/>
    <property type="match status" value="4"/>
</dbReference>
<dbReference type="PANTHER" id="PTHR23050">
    <property type="entry name" value="CALCIUM BINDING PROTEIN"/>
    <property type="match status" value="1"/>
</dbReference>
<dbReference type="Gene3D" id="1.10.238.10">
    <property type="entry name" value="EF-hand"/>
    <property type="match status" value="2"/>
</dbReference>
<dbReference type="SMART" id="SM00054">
    <property type="entry name" value="EFh"/>
    <property type="match status" value="4"/>
</dbReference>
<dbReference type="OrthoDB" id="26525at2759"/>
<feature type="compositionally biased region" description="Basic residues" evidence="5">
    <location>
        <begin position="13"/>
        <end position="31"/>
    </location>
</feature>
<dbReference type="Proteomes" id="UP000694844">
    <property type="component" value="Chromosome 1"/>
</dbReference>
<evidence type="ECO:0000313" key="8">
    <source>
        <dbReference type="RefSeq" id="XP_022307890.1"/>
    </source>
</evidence>
<evidence type="ECO:0000256" key="5">
    <source>
        <dbReference type="SAM" id="MobiDB-lite"/>
    </source>
</evidence>
<keyword evidence="2" id="KW-0677">Repeat</keyword>
<keyword evidence="1" id="KW-0479">Metal-binding</keyword>